<feature type="domain" description="CBM2" evidence="12">
    <location>
        <begin position="380"/>
        <end position="489"/>
    </location>
</feature>
<reference evidence="14" key="1">
    <citation type="journal article" date="2019" name="Int. J. Syst. Evol. Microbiol.">
        <title>The Global Catalogue of Microorganisms (GCM) 10K type strain sequencing project: providing services to taxonomists for standard genome sequencing and annotation.</title>
        <authorList>
            <consortium name="The Broad Institute Genomics Platform"/>
            <consortium name="The Broad Institute Genome Sequencing Center for Infectious Disease"/>
            <person name="Wu L."/>
            <person name="Ma J."/>
        </authorList>
    </citation>
    <scope>NUCLEOTIDE SEQUENCE [LARGE SCALE GENOMIC DNA]</scope>
    <source>
        <strain evidence="14">JCM 13006</strain>
    </source>
</reference>
<evidence type="ECO:0000256" key="7">
    <source>
        <dbReference type="ARBA" id="ARBA00023326"/>
    </source>
</evidence>
<evidence type="ECO:0000256" key="5">
    <source>
        <dbReference type="ARBA" id="ARBA00023277"/>
    </source>
</evidence>
<evidence type="ECO:0000256" key="3">
    <source>
        <dbReference type="ARBA" id="ARBA00023001"/>
    </source>
</evidence>
<dbReference type="SMART" id="SM00637">
    <property type="entry name" value="CBD_II"/>
    <property type="match status" value="1"/>
</dbReference>
<evidence type="ECO:0000313" key="13">
    <source>
        <dbReference type="EMBL" id="GAA4837893.1"/>
    </source>
</evidence>
<dbReference type="InterPro" id="IPR036434">
    <property type="entry name" value="Beta_cellobiohydrolase_sf"/>
</dbReference>
<accession>A0ABP9DB91</accession>
<dbReference type="InterPro" id="IPR012291">
    <property type="entry name" value="CBM2_carb-bd_dom_sf"/>
</dbReference>
<dbReference type="PROSITE" id="PS51173">
    <property type="entry name" value="CBM2"/>
    <property type="match status" value="1"/>
</dbReference>
<dbReference type="SUPFAM" id="SSF49384">
    <property type="entry name" value="Carbohydrate-binding domain"/>
    <property type="match status" value="1"/>
</dbReference>
<feature type="region of interest" description="Disordered" evidence="11">
    <location>
        <begin position="1"/>
        <end position="21"/>
    </location>
</feature>
<dbReference type="InterPro" id="IPR001919">
    <property type="entry name" value="CBD2"/>
</dbReference>
<feature type="active site" description="Proton donor" evidence="9">
    <location>
        <position position="175"/>
    </location>
</feature>
<keyword evidence="6 10" id="KW-0326">Glycosidase</keyword>
<dbReference type="GO" id="GO:0016787">
    <property type="term" value="F:hydrolase activity"/>
    <property type="evidence" value="ECO:0007669"/>
    <property type="project" value="UniProtKB-KW"/>
</dbReference>
<feature type="active site" evidence="8">
    <location>
        <position position="137"/>
    </location>
</feature>
<comment type="caution">
    <text evidence="13">The sequence shown here is derived from an EMBL/GenBank/DDBJ whole genome shotgun (WGS) entry which is preliminary data.</text>
</comment>
<keyword evidence="4" id="KW-1015">Disulfide bond</keyword>
<gene>
    <name evidence="13" type="ORF">GCM10023235_11230</name>
</gene>
<evidence type="ECO:0000256" key="6">
    <source>
        <dbReference type="ARBA" id="ARBA00023295"/>
    </source>
</evidence>
<keyword evidence="14" id="KW-1185">Reference proteome</keyword>
<evidence type="ECO:0000313" key="14">
    <source>
        <dbReference type="Proteomes" id="UP001501752"/>
    </source>
</evidence>
<dbReference type="InterPro" id="IPR006311">
    <property type="entry name" value="TAT_signal"/>
</dbReference>
<dbReference type="Pfam" id="PF00553">
    <property type="entry name" value="CBM_2"/>
    <property type="match status" value="1"/>
</dbReference>
<feature type="region of interest" description="Disordered" evidence="11">
    <location>
        <begin position="347"/>
        <end position="385"/>
    </location>
</feature>
<dbReference type="Pfam" id="PF01341">
    <property type="entry name" value="Glyco_hydro_6"/>
    <property type="match status" value="1"/>
</dbReference>
<protein>
    <recommendedName>
        <fullName evidence="10">Glucanase</fullName>
        <ecNumber evidence="10">3.2.1.-</ecNumber>
    </recommendedName>
</protein>
<dbReference type="Proteomes" id="UP001501752">
    <property type="component" value="Unassembled WGS sequence"/>
</dbReference>
<keyword evidence="5 10" id="KW-0119">Carbohydrate metabolism</keyword>
<dbReference type="SUPFAM" id="SSF51989">
    <property type="entry name" value="Glycosyl hydrolases family 6, cellulases"/>
    <property type="match status" value="1"/>
</dbReference>
<name>A0ABP9DB91_9ACTN</name>
<keyword evidence="1" id="KW-0732">Signal</keyword>
<comment type="similarity">
    <text evidence="10">Belongs to the glycosyl hydrolase family 6.</text>
</comment>
<evidence type="ECO:0000256" key="8">
    <source>
        <dbReference type="PROSITE-ProRule" id="PRU10056"/>
    </source>
</evidence>
<dbReference type="RefSeq" id="WP_345695639.1">
    <property type="nucleotide sequence ID" value="NZ_BAABIS010000001.1"/>
</dbReference>
<dbReference type="PROSITE" id="PS00656">
    <property type="entry name" value="GLYCOSYL_HYDROL_F6_2"/>
    <property type="match status" value="1"/>
</dbReference>
<evidence type="ECO:0000259" key="12">
    <source>
        <dbReference type="PROSITE" id="PS51173"/>
    </source>
</evidence>
<dbReference type="EMBL" id="BAABIS010000001">
    <property type="protein sequence ID" value="GAA4837893.1"/>
    <property type="molecule type" value="Genomic_DNA"/>
</dbReference>
<keyword evidence="2 10" id="KW-0378">Hydrolase</keyword>
<evidence type="ECO:0000256" key="2">
    <source>
        <dbReference type="ARBA" id="ARBA00022801"/>
    </source>
</evidence>
<dbReference type="PROSITE" id="PS51318">
    <property type="entry name" value="TAT"/>
    <property type="match status" value="1"/>
</dbReference>
<organism evidence="13 14">
    <name type="scientific">Kitasatospora terrestris</name>
    <dbReference type="NCBI Taxonomy" id="258051"/>
    <lineage>
        <taxon>Bacteria</taxon>
        <taxon>Bacillati</taxon>
        <taxon>Actinomycetota</taxon>
        <taxon>Actinomycetes</taxon>
        <taxon>Kitasatosporales</taxon>
        <taxon>Streptomycetaceae</taxon>
        <taxon>Kitasatospora</taxon>
    </lineage>
</organism>
<dbReference type="EC" id="3.2.1.-" evidence="10"/>
<evidence type="ECO:0000256" key="4">
    <source>
        <dbReference type="ARBA" id="ARBA00023157"/>
    </source>
</evidence>
<evidence type="ECO:0000256" key="1">
    <source>
        <dbReference type="ARBA" id="ARBA00022729"/>
    </source>
</evidence>
<dbReference type="Gene3D" id="3.20.20.40">
    <property type="entry name" value="1, 4-beta cellobiohydrolase"/>
    <property type="match status" value="1"/>
</dbReference>
<dbReference type="InterPro" id="IPR016288">
    <property type="entry name" value="Beta_cellobiohydrolase"/>
</dbReference>
<evidence type="ECO:0000256" key="11">
    <source>
        <dbReference type="SAM" id="MobiDB-lite"/>
    </source>
</evidence>
<evidence type="ECO:0000256" key="9">
    <source>
        <dbReference type="PROSITE-ProRule" id="PRU10057"/>
    </source>
</evidence>
<dbReference type="InterPro" id="IPR008965">
    <property type="entry name" value="CBM2/CBM3_carb-bd_dom_sf"/>
</dbReference>
<dbReference type="PANTHER" id="PTHR34876:SF4">
    <property type="entry name" value="1,4-BETA-D-GLUCAN CELLOBIOHYDROLASE C-RELATED"/>
    <property type="match status" value="1"/>
</dbReference>
<dbReference type="PANTHER" id="PTHR34876">
    <property type="match status" value="1"/>
</dbReference>
<sequence length="489" mass="49431">MSTSPGIRRAAPAPGAHTARTAPRRRAVVLALAAGATAAAVVLTGQTGATAAVQGSLPASTQFYRDPTSQVVKWVAANPNDSRTPVISKRIASQPQGIWFANYRPDTITSDVRAITSAAASAGQVPVLVAYMIPNRDCGGASAGGAPDLAAYDAWVTKFAAGLGSGRSVVVLEPDSIALTTCLSSSDLAGRYASLSRAGAAIHAAAPNAKVYYDAGHSAWNSASEQANRLRSAGAVTNGDGFFSNVSNFNTTGNEVAFAKNVLSALGNPPTMHAVIDTSRNGNGPAGSQWCDPSGRKIGNYPTAATNDTAIDAFLWVKPPGEADGCAAAAGQFAPDIAYQLAVNAADPVGQPSTPPSSQPPTSQPPTSQPPASQPPTSQPPTGTASCAITYKANSWTGGFTADVTVKNTGSAALSGWTLKWTYPGDQRITSAWNATVTQSGTAVTATDLGYNGALAAGGSTSFGFQGTFVASNAAPTAYTLNGATCTTA</sequence>
<proteinExistence type="inferred from homology"/>
<keyword evidence="7 10" id="KW-0624">Polysaccharide degradation</keyword>
<dbReference type="PROSITE" id="PS00655">
    <property type="entry name" value="GLYCOSYL_HYDROL_F6_1"/>
    <property type="match status" value="1"/>
</dbReference>
<feature type="compositionally biased region" description="Pro residues" evidence="11">
    <location>
        <begin position="353"/>
        <end position="379"/>
    </location>
</feature>
<keyword evidence="3 10" id="KW-0136">Cellulose degradation</keyword>
<dbReference type="PRINTS" id="PR00733">
    <property type="entry name" value="GLHYDRLASE6"/>
</dbReference>
<dbReference type="Gene3D" id="2.60.40.290">
    <property type="match status" value="1"/>
</dbReference>
<dbReference type="InterPro" id="IPR001524">
    <property type="entry name" value="Glyco_hydro_6_CS"/>
</dbReference>
<evidence type="ECO:0000256" key="10">
    <source>
        <dbReference type="RuleBase" id="RU361186"/>
    </source>
</evidence>